<dbReference type="VEuPathDB" id="ToxoDB:LOC34622169"/>
<dbReference type="Proteomes" id="UP000095192">
    <property type="component" value="Unassembled WGS sequence"/>
</dbReference>
<dbReference type="OrthoDB" id="185493at2759"/>
<evidence type="ECO:0000313" key="1">
    <source>
        <dbReference type="EMBL" id="OEH80486.1"/>
    </source>
</evidence>
<protein>
    <submittedName>
        <fullName evidence="1">Nudix domain-containing protein</fullName>
    </submittedName>
</protein>
<sequence length="250" mass="27028">MALLTSFGSVTRRGAAVLVASGTALQLPCCVRSSAAPWRSCAFTPRRANSSSLSSANQSGNPIDSVRLLKDEVVYKGWRTVKRRTVSFPDGSVHEFDVTDAPPAVLCLPYNSKTKTFTLLREYCPGPHCGMFCVVAGLLEPRHQSVEHCVACETEEEAGVRGGRLVPIMENANLQLPGAKYTAQPFLPFLVIDGQKVSSDRLAADADELIETHEASTSEALDIVYKGQMTSTGSMMVLLGIHKLRQMGLL</sequence>
<proteinExistence type="predicted"/>
<dbReference type="InterPro" id="IPR000086">
    <property type="entry name" value="NUDIX_hydrolase_dom"/>
</dbReference>
<dbReference type="Gene3D" id="3.90.79.10">
    <property type="entry name" value="Nucleoside Triphosphate Pyrophosphohydrolase"/>
    <property type="match status" value="1"/>
</dbReference>
<name>A0A1D3DAJ9_9EIME</name>
<comment type="caution">
    <text evidence="1">The sequence shown here is derived from an EMBL/GenBank/DDBJ whole genome shotgun (WGS) entry which is preliminary data.</text>
</comment>
<dbReference type="EMBL" id="JROU02000064">
    <property type="protein sequence ID" value="OEH80486.1"/>
    <property type="molecule type" value="Genomic_DNA"/>
</dbReference>
<accession>A0A1D3DAJ9</accession>
<dbReference type="VEuPathDB" id="ToxoDB:cyc_05883"/>
<dbReference type="AlphaFoldDB" id="A0A1D3DAJ9"/>
<keyword evidence="2" id="KW-1185">Reference proteome</keyword>
<gene>
    <name evidence="1" type="ORF">cyc_05883</name>
</gene>
<dbReference type="SUPFAM" id="SSF55811">
    <property type="entry name" value="Nudix"/>
    <property type="match status" value="1"/>
</dbReference>
<dbReference type="Pfam" id="PF00293">
    <property type="entry name" value="NUDIX"/>
    <property type="match status" value="1"/>
</dbReference>
<dbReference type="InterPro" id="IPR015797">
    <property type="entry name" value="NUDIX_hydrolase-like_dom_sf"/>
</dbReference>
<dbReference type="GeneID" id="34622169"/>
<evidence type="ECO:0000313" key="2">
    <source>
        <dbReference type="Proteomes" id="UP000095192"/>
    </source>
</evidence>
<organism evidence="1 2">
    <name type="scientific">Cyclospora cayetanensis</name>
    <dbReference type="NCBI Taxonomy" id="88456"/>
    <lineage>
        <taxon>Eukaryota</taxon>
        <taxon>Sar</taxon>
        <taxon>Alveolata</taxon>
        <taxon>Apicomplexa</taxon>
        <taxon>Conoidasida</taxon>
        <taxon>Coccidia</taxon>
        <taxon>Eucoccidiorida</taxon>
        <taxon>Eimeriorina</taxon>
        <taxon>Eimeriidae</taxon>
        <taxon>Cyclospora</taxon>
    </lineage>
</organism>
<reference evidence="1 2" key="1">
    <citation type="journal article" date="2016" name="BMC Genomics">
        <title>Comparative genomics reveals Cyclospora cayetanensis possesses coccidia-like metabolism and invasion components but unique surface antigens.</title>
        <authorList>
            <person name="Liu S."/>
            <person name="Wang L."/>
            <person name="Zheng H."/>
            <person name="Xu Z."/>
            <person name="Roellig D.M."/>
            <person name="Li N."/>
            <person name="Frace M.A."/>
            <person name="Tang K."/>
            <person name="Arrowood M.J."/>
            <person name="Moss D.M."/>
            <person name="Zhang L."/>
            <person name="Feng Y."/>
            <person name="Xiao L."/>
        </authorList>
    </citation>
    <scope>NUCLEOTIDE SEQUENCE [LARGE SCALE GENOMIC DNA]</scope>
    <source>
        <strain evidence="1 2">CHN_HEN01</strain>
    </source>
</reference>